<dbReference type="AlphaFoldDB" id="A0A6J4NDE5"/>
<accession>A0A6J4NDE5</accession>
<feature type="non-terminal residue" evidence="2">
    <location>
        <position position="1"/>
    </location>
</feature>
<feature type="region of interest" description="Disordered" evidence="1">
    <location>
        <begin position="108"/>
        <end position="180"/>
    </location>
</feature>
<evidence type="ECO:0000313" key="2">
    <source>
        <dbReference type="EMBL" id="CAA9381270.1"/>
    </source>
</evidence>
<organism evidence="2">
    <name type="scientific">uncultured Gemmatimonadota bacterium</name>
    <dbReference type="NCBI Taxonomy" id="203437"/>
    <lineage>
        <taxon>Bacteria</taxon>
        <taxon>Pseudomonadati</taxon>
        <taxon>Gemmatimonadota</taxon>
        <taxon>environmental samples</taxon>
    </lineage>
</organism>
<proteinExistence type="predicted"/>
<dbReference type="EMBL" id="CADCTV010001133">
    <property type="protein sequence ID" value="CAA9381270.1"/>
    <property type="molecule type" value="Genomic_DNA"/>
</dbReference>
<feature type="non-terminal residue" evidence="2">
    <location>
        <position position="207"/>
    </location>
</feature>
<protein>
    <submittedName>
        <fullName evidence="2">Uncharacterized protein</fullName>
    </submittedName>
</protein>
<gene>
    <name evidence="2" type="ORF">AVDCRST_MAG89-5411</name>
</gene>
<evidence type="ECO:0000256" key="1">
    <source>
        <dbReference type="SAM" id="MobiDB-lite"/>
    </source>
</evidence>
<reference evidence="2" key="1">
    <citation type="submission" date="2020-02" db="EMBL/GenBank/DDBJ databases">
        <authorList>
            <person name="Meier V. D."/>
        </authorList>
    </citation>
    <scope>NUCLEOTIDE SEQUENCE</scope>
    <source>
        <strain evidence="2">AVDCRST_MAG89</strain>
    </source>
</reference>
<name>A0A6J4NDE5_9BACT</name>
<sequence>ERNPDLRQLQRPVHRQRLPVRVPLRALRRSVALGVRPVRGGNGGWTAGGGGGIVRRHLRQRAQRAFARAERGLVQGARYGAARGGGQRARALSPLPAVRQPQLRQLLERGRGHLHRVRAAAGPRAGRHRPRSQDRPRPRGGVRTGDGQRSGPGAARGQLPGLRRAGRAGQVLPRVRGSAVAGQDVRRLLGRDAVQRQVLPRMRRKGL</sequence>